<proteinExistence type="predicted"/>
<gene>
    <name evidence="1" type="ORF">DFR35_2491</name>
</gene>
<keyword evidence="2" id="KW-1185">Reference proteome</keyword>
<dbReference type="Proteomes" id="UP000268908">
    <property type="component" value="Unassembled WGS sequence"/>
</dbReference>
<dbReference type="RefSeq" id="WP_121242905.1">
    <property type="nucleotide sequence ID" value="NZ_BHVV01000008.1"/>
</dbReference>
<evidence type="ECO:0000313" key="2">
    <source>
        <dbReference type="Proteomes" id="UP000268908"/>
    </source>
</evidence>
<protein>
    <submittedName>
        <fullName evidence="1">Uncharacterized protein</fullName>
    </submittedName>
</protein>
<dbReference type="OrthoDB" id="9182080at2"/>
<organism evidence="1 2">
    <name type="scientific">Sulfurisoma sediminicola</name>
    <dbReference type="NCBI Taxonomy" id="1381557"/>
    <lineage>
        <taxon>Bacteria</taxon>
        <taxon>Pseudomonadati</taxon>
        <taxon>Pseudomonadota</taxon>
        <taxon>Betaproteobacteria</taxon>
        <taxon>Nitrosomonadales</taxon>
        <taxon>Sterolibacteriaceae</taxon>
        <taxon>Sulfurisoma</taxon>
    </lineage>
</organism>
<name>A0A497X9J8_9PROT</name>
<dbReference type="EMBL" id="RCCI01000007">
    <property type="protein sequence ID" value="RLJ62675.1"/>
    <property type="molecule type" value="Genomic_DNA"/>
</dbReference>
<evidence type="ECO:0000313" key="1">
    <source>
        <dbReference type="EMBL" id="RLJ62675.1"/>
    </source>
</evidence>
<dbReference type="AlphaFoldDB" id="A0A497X9J8"/>
<reference evidence="1 2" key="1">
    <citation type="submission" date="2018-10" db="EMBL/GenBank/DDBJ databases">
        <title>Genomic Encyclopedia of Type Strains, Phase IV (KMG-IV): sequencing the most valuable type-strain genomes for metagenomic binning, comparative biology and taxonomic classification.</title>
        <authorList>
            <person name="Goeker M."/>
        </authorList>
    </citation>
    <scope>NUCLEOTIDE SEQUENCE [LARGE SCALE GENOMIC DNA]</scope>
    <source>
        <strain evidence="1 2">DSM 26916</strain>
    </source>
</reference>
<accession>A0A497X9J8</accession>
<comment type="caution">
    <text evidence="1">The sequence shown here is derived from an EMBL/GenBank/DDBJ whole genome shotgun (WGS) entry which is preliminary data.</text>
</comment>
<sequence>MKALATSDIDPRVLRSLRDELSPDLELVLDEHSISLKSVEPPSWVQFFAEGPWWLKTLGAYVALYVAEIVKEAGKQTWKSRAKIVHASVTAGDKVLKLARALAKLRESLPAHSKLVLGLPVPDDYFGIRYDLVARDEDLMASEIALFVSYIPQVEQLVESEGLRNGNVTGPLMLLVRDDLALKVTWMNRKTLTVEERTLCLTNEAQPTVAGDASPIGGGSLN</sequence>